<dbReference type="Ensembl" id="ENSBGRT00000032997.1">
    <property type="protein sequence ID" value="ENSBGRP00000028491.1"/>
    <property type="gene ID" value="ENSBGRG00000018033.1"/>
</dbReference>
<evidence type="ECO:0000256" key="17">
    <source>
        <dbReference type="ARBA" id="ARBA00041476"/>
    </source>
</evidence>
<keyword evidence="10 20" id="KW-0863">Zinc-finger</keyword>
<dbReference type="SMART" id="SM00184">
    <property type="entry name" value="RING"/>
    <property type="match status" value="2"/>
</dbReference>
<dbReference type="Proteomes" id="UP000694520">
    <property type="component" value="Chromosome X"/>
</dbReference>
<dbReference type="PANTHER" id="PTHR46968">
    <property type="entry name" value="E3 UBIQUITIN-PROTEIN LIGASE RNF138"/>
    <property type="match status" value="1"/>
</dbReference>
<keyword evidence="14" id="KW-0238">DNA-binding</keyword>
<dbReference type="Pfam" id="PF05605">
    <property type="entry name" value="zf-Di19"/>
    <property type="match status" value="1"/>
</dbReference>
<feature type="domain" description="C2HC RNF-type" evidence="22">
    <location>
        <begin position="124"/>
        <end position="143"/>
    </location>
</feature>
<feature type="domain" description="RING-type" evidence="21">
    <location>
        <begin position="56"/>
        <end position="96"/>
    </location>
</feature>
<dbReference type="PANTHER" id="PTHR46968:SF2">
    <property type="entry name" value="E3 UBIQUITIN-PROTEIN LIGASE RNF138"/>
    <property type="match status" value="1"/>
</dbReference>
<dbReference type="InterPro" id="IPR001841">
    <property type="entry name" value="Znf_RING"/>
</dbReference>
<keyword evidence="15" id="KW-0234">DNA repair</keyword>
<dbReference type="InterPro" id="IPR008598">
    <property type="entry name" value="Di19_Zn-bd"/>
</dbReference>
<keyword evidence="5" id="KW-0158">Chromosome</keyword>
<dbReference type="UniPathway" id="UPA00143"/>
<evidence type="ECO:0000256" key="15">
    <source>
        <dbReference type="ARBA" id="ARBA00023204"/>
    </source>
</evidence>
<evidence type="ECO:0000256" key="7">
    <source>
        <dbReference type="ARBA" id="ARBA00022687"/>
    </source>
</evidence>
<dbReference type="AlphaFoldDB" id="A0A8B9XYJ2"/>
<dbReference type="GO" id="GO:0016567">
    <property type="term" value="P:protein ubiquitination"/>
    <property type="evidence" value="ECO:0007669"/>
    <property type="project" value="UniProtKB-UniPathway"/>
</dbReference>
<evidence type="ECO:0000256" key="1">
    <source>
        <dbReference type="ARBA" id="ARBA00000900"/>
    </source>
</evidence>
<dbReference type="InterPro" id="IPR013083">
    <property type="entry name" value="Znf_RING/FYVE/PHD"/>
</dbReference>
<keyword evidence="9" id="KW-0227">DNA damage</keyword>
<comment type="catalytic activity">
    <reaction evidence="1">
        <text>S-ubiquitinyl-[E2 ubiquitin-conjugating enzyme]-L-cysteine + [acceptor protein]-L-lysine = [E2 ubiquitin-conjugating enzyme]-L-cysteine + N(6)-ubiquitinyl-[acceptor protein]-L-lysine.</text>
        <dbReference type="EC" id="2.3.2.27"/>
    </reaction>
</comment>
<dbReference type="GO" id="GO:0005634">
    <property type="term" value="C:nucleus"/>
    <property type="evidence" value="ECO:0007669"/>
    <property type="project" value="TreeGrafter"/>
</dbReference>
<reference evidence="23" key="2">
    <citation type="submission" date="2025-08" db="UniProtKB">
        <authorList>
            <consortium name="Ensembl"/>
        </authorList>
    </citation>
    <scope>IDENTIFICATION</scope>
</reference>
<keyword evidence="7" id="KW-0879">Wnt signaling pathway</keyword>
<evidence type="ECO:0000259" key="21">
    <source>
        <dbReference type="PROSITE" id="PS50089"/>
    </source>
</evidence>
<keyword evidence="13" id="KW-0832">Ubl conjugation</keyword>
<dbReference type="GO" id="GO:0010792">
    <property type="term" value="P:DNA double-strand break processing involved in repair via single-strand annealing"/>
    <property type="evidence" value="ECO:0007669"/>
    <property type="project" value="TreeGrafter"/>
</dbReference>
<dbReference type="GeneTree" id="ENSGT00950000182909"/>
<protein>
    <recommendedName>
        <fullName evidence="16">E3 ubiquitin-protein ligase RNF138</fullName>
        <ecNumber evidence="4">2.3.2.27</ecNumber>
    </recommendedName>
    <alternativeName>
        <fullName evidence="18">RING finger protein 138</fullName>
    </alternativeName>
    <alternativeName>
        <fullName evidence="17">RING-type E3 ubiquitin transferase RNF138</fullName>
    </alternativeName>
</protein>
<feature type="domain" description="C2HC RNF-type" evidence="22">
    <location>
        <begin position="237"/>
        <end position="256"/>
    </location>
</feature>
<dbReference type="Gene3D" id="3.30.40.10">
    <property type="entry name" value="Zinc/RING finger domain, C3HC4 (zinc finger)"/>
    <property type="match status" value="2"/>
</dbReference>
<organism evidence="23 24">
    <name type="scientific">Bos mutus grunniens</name>
    <name type="common">Wild yak</name>
    <name type="synonym">Bos grunniens</name>
    <dbReference type="NCBI Taxonomy" id="30521"/>
    <lineage>
        <taxon>Eukaryota</taxon>
        <taxon>Metazoa</taxon>
        <taxon>Chordata</taxon>
        <taxon>Craniata</taxon>
        <taxon>Vertebrata</taxon>
        <taxon>Euteleostomi</taxon>
        <taxon>Mammalia</taxon>
        <taxon>Eutheria</taxon>
        <taxon>Laurasiatheria</taxon>
        <taxon>Artiodactyla</taxon>
        <taxon>Ruminantia</taxon>
        <taxon>Pecora</taxon>
        <taxon>Bovidae</taxon>
        <taxon>Bovinae</taxon>
        <taxon>Bos</taxon>
    </lineage>
</organism>
<keyword evidence="24" id="KW-1185">Reference proteome</keyword>
<comment type="subcellular location">
    <subcellularLocation>
        <location evidence="2">Chromosome</location>
    </subcellularLocation>
</comment>
<evidence type="ECO:0000256" key="20">
    <source>
        <dbReference type="PROSITE-ProRule" id="PRU00175"/>
    </source>
</evidence>
<evidence type="ECO:0000256" key="3">
    <source>
        <dbReference type="ARBA" id="ARBA00004906"/>
    </source>
</evidence>
<keyword evidence="12" id="KW-0862">Zinc</keyword>
<dbReference type="SUPFAM" id="SSF57850">
    <property type="entry name" value="RING/U-box"/>
    <property type="match status" value="2"/>
</dbReference>
<evidence type="ECO:0000256" key="14">
    <source>
        <dbReference type="ARBA" id="ARBA00023125"/>
    </source>
</evidence>
<dbReference type="GO" id="GO:0061630">
    <property type="term" value="F:ubiquitin protein ligase activity"/>
    <property type="evidence" value="ECO:0007669"/>
    <property type="project" value="UniProtKB-EC"/>
</dbReference>
<evidence type="ECO:0000256" key="12">
    <source>
        <dbReference type="ARBA" id="ARBA00022833"/>
    </source>
</evidence>
<evidence type="ECO:0000256" key="16">
    <source>
        <dbReference type="ARBA" id="ARBA00039332"/>
    </source>
</evidence>
<evidence type="ECO:0000256" key="6">
    <source>
        <dbReference type="ARBA" id="ARBA00022679"/>
    </source>
</evidence>
<dbReference type="GO" id="GO:0008270">
    <property type="term" value="F:zinc ion binding"/>
    <property type="evidence" value="ECO:0007669"/>
    <property type="project" value="UniProtKB-KW"/>
</dbReference>
<evidence type="ECO:0000256" key="18">
    <source>
        <dbReference type="ARBA" id="ARBA00041652"/>
    </source>
</evidence>
<dbReference type="InterPro" id="IPR052498">
    <property type="entry name" value="E3_ubiq-protein_ligase_RNF138"/>
</dbReference>
<dbReference type="InterPro" id="IPR034734">
    <property type="entry name" value="ZF_C2HC_RNF"/>
</dbReference>
<comment type="subunit">
    <text evidence="19">Interacts with NLK. Interacts with XRCC5/Ku80. Interacts with RBBP8/CtIP.</text>
</comment>
<dbReference type="GO" id="GO:0000724">
    <property type="term" value="P:double-strand break repair via homologous recombination"/>
    <property type="evidence" value="ECO:0007669"/>
    <property type="project" value="TreeGrafter"/>
</dbReference>
<sequence>MSYYKNIIALRVRRGSRAPGRHRHPAAAAAIAFILRPHHGRGALRATSYTEDDFYCPVCQEVLKTPVRTAACQHVFCRKCFLTAMRESGIHCPLCRGNVTRRERACPERALDLENIMRKFSGSCRCCAKQIKFYRMRHHYKSCKKYQDEYGVSSLIPNFQISQDSVGNSKRSETSASDNIETYQENTGFCRKCFLTAMRESGIHCPLCRGNVTRRERACPERALDLENIMRKFSGSCRCCAKQIKFYRMRHHYKSCKKYQDEYGVSSLIPNFQISQDSVGNSKRSETSASDNIETYQENTGSSGHPTFKCPLCQESNFTRQRLLDHCNSNHLFQIVPVTCPICVSLPWGDPSQVTRNFVSHLNQRHQFDYGEFVNLQLDEETQYQTAVEESFQVNI</sequence>
<keyword evidence="8" id="KW-0479">Metal-binding</keyword>
<name>A0A8B9XYJ2_BOSMU</name>
<evidence type="ECO:0000256" key="2">
    <source>
        <dbReference type="ARBA" id="ARBA00004286"/>
    </source>
</evidence>
<accession>A0A8B9XYJ2</accession>
<evidence type="ECO:0000256" key="9">
    <source>
        <dbReference type="ARBA" id="ARBA00022763"/>
    </source>
</evidence>
<dbReference type="Pfam" id="PF18574">
    <property type="entry name" value="zf_C2HC_14"/>
    <property type="match status" value="2"/>
</dbReference>
<evidence type="ECO:0000256" key="19">
    <source>
        <dbReference type="ARBA" id="ARBA00064658"/>
    </source>
</evidence>
<evidence type="ECO:0000256" key="5">
    <source>
        <dbReference type="ARBA" id="ARBA00022454"/>
    </source>
</evidence>
<keyword evidence="6" id="KW-0808">Transferase</keyword>
<dbReference type="PROSITE" id="PS50089">
    <property type="entry name" value="ZF_RING_2"/>
    <property type="match status" value="1"/>
</dbReference>
<evidence type="ECO:0000256" key="8">
    <source>
        <dbReference type="ARBA" id="ARBA00022723"/>
    </source>
</evidence>
<dbReference type="GO" id="GO:0016055">
    <property type="term" value="P:Wnt signaling pathway"/>
    <property type="evidence" value="ECO:0007669"/>
    <property type="project" value="UniProtKB-KW"/>
</dbReference>
<dbReference type="Pfam" id="PF13923">
    <property type="entry name" value="zf-C3HC4_2"/>
    <property type="match status" value="1"/>
</dbReference>
<dbReference type="FunFam" id="3.30.40.10:FF:000267">
    <property type="entry name" value="E3 ubiquitin-protein ligase RNF138 isoform X1"/>
    <property type="match status" value="2"/>
</dbReference>
<evidence type="ECO:0000313" key="24">
    <source>
        <dbReference type="Proteomes" id="UP000694520"/>
    </source>
</evidence>
<evidence type="ECO:0000256" key="11">
    <source>
        <dbReference type="ARBA" id="ARBA00022786"/>
    </source>
</evidence>
<evidence type="ECO:0000256" key="13">
    <source>
        <dbReference type="ARBA" id="ARBA00022843"/>
    </source>
</evidence>
<dbReference type="EC" id="2.3.2.27" evidence="4"/>
<evidence type="ECO:0000256" key="4">
    <source>
        <dbReference type="ARBA" id="ARBA00012483"/>
    </source>
</evidence>
<evidence type="ECO:0000256" key="10">
    <source>
        <dbReference type="ARBA" id="ARBA00022771"/>
    </source>
</evidence>
<reference evidence="23" key="3">
    <citation type="submission" date="2025-09" db="UniProtKB">
        <authorList>
            <consortium name="Ensembl"/>
        </authorList>
    </citation>
    <scope>IDENTIFICATION</scope>
</reference>
<keyword evidence="11" id="KW-0833">Ubl conjugation pathway</keyword>
<evidence type="ECO:0000313" key="23">
    <source>
        <dbReference type="Ensembl" id="ENSBGRP00000028491.1"/>
    </source>
</evidence>
<proteinExistence type="predicted"/>
<evidence type="ECO:0000259" key="22">
    <source>
        <dbReference type="PROSITE" id="PS51803"/>
    </source>
</evidence>
<dbReference type="GO" id="GO:0003697">
    <property type="term" value="F:single-stranded DNA binding"/>
    <property type="evidence" value="ECO:0007669"/>
    <property type="project" value="TreeGrafter"/>
</dbReference>
<reference evidence="23" key="1">
    <citation type="submission" date="2019-05" db="EMBL/GenBank/DDBJ databases">
        <authorList>
            <person name="Zhang S."/>
            <person name="Liu J."/>
        </authorList>
    </citation>
    <scope>NUCLEOTIDE SEQUENCE [LARGE SCALE GENOMIC DNA]</scope>
</reference>
<dbReference type="CDD" id="cd16544">
    <property type="entry name" value="RING-HC_RNF138"/>
    <property type="match status" value="1"/>
</dbReference>
<comment type="pathway">
    <text evidence="3">Protein modification; protein ubiquitination.</text>
</comment>
<dbReference type="PROSITE" id="PS51803">
    <property type="entry name" value="ZF_C2HC_RNF"/>
    <property type="match status" value="2"/>
</dbReference>
<dbReference type="GO" id="GO:0035861">
    <property type="term" value="C:site of double-strand break"/>
    <property type="evidence" value="ECO:0007669"/>
    <property type="project" value="TreeGrafter"/>
</dbReference>